<sequence length="350" mass="39900">MFNNKKFEYTILASCLAVLLGCGSGASVNTDTELPTNNDEITKPVENEDPNDDSSGDDGSQTPIDTPDDSEQNDENQIQVINVDTADSTLPSFVSFNDTTPDDMIWEKVDSLSDEFNEWDSTKWIKTNWNYGDTPVNMLNKNSGVSEGHLWIKATLNDDGTEQWFETSRVRSIGKIKFPMYTESRIKTAHISAYNTFWLNNGDINNRDEIDIIENNSNPSTDYSNPNYPWQMSSQYFVVKDGVTERAKGNFDNRNLSEGNTLKGVKWNEAYHVVGAWWKDEHNVQFYLNGEPAGSIKTTQPFTLEQHLIWDLWTQDSSWVGGLPNKSDLLDDSINTMRIDWVRTWRLKSI</sequence>
<evidence type="ECO:0000256" key="3">
    <source>
        <dbReference type="SAM" id="SignalP"/>
    </source>
</evidence>
<dbReference type="RefSeq" id="WP_245623404.1">
    <property type="nucleotide sequence ID" value="NZ_KQ130482.1"/>
</dbReference>
<organism evidence="5">
    <name type="scientific">Catenovulum maritimum</name>
    <dbReference type="NCBI Taxonomy" id="1513271"/>
    <lineage>
        <taxon>Bacteria</taxon>
        <taxon>Pseudomonadati</taxon>
        <taxon>Pseudomonadota</taxon>
        <taxon>Gammaproteobacteria</taxon>
        <taxon>Alteromonadales</taxon>
        <taxon>Alteromonadaceae</taxon>
        <taxon>Catenovulum</taxon>
    </lineage>
</organism>
<dbReference type="PROSITE" id="PS51257">
    <property type="entry name" value="PROKAR_LIPOPROTEIN"/>
    <property type="match status" value="1"/>
</dbReference>
<evidence type="ECO:0000256" key="2">
    <source>
        <dbReference type="SAM" id="MobiDB-lite"/>
    </source>
</evidence>
<evidence type="ECO:0000313" key="5">
    <source>
        <dbReference type="EMBL" id="AYW35320.1"/>
    </source>
</evidence>
<proteinExistence type="inferred from homology"/>
<feature type="compositionally biased region" description="Polar residues" evidence="2">
    <location>
        <begin position="28"/>
        <end position="39"/>
    </location>
</feature>
<gene>
    <name evidence="5" type="primary">aga</name>
</gene>
<evidence type="ECO:0000256" key="1">
    <source>
        <dbReference type="ARBA" id="ARBA00006865"/>
    </source>
</evidence>
<feature type="signal peptide" evidence="3">
    <location>
        <begin position="1"/>
        <end position="26"/>
    </location>
</feature>
<feature type="compositionally biased region" description="Acidic residues" evidence="2">
    <location>
        <begin position="47"/>
        <end position="56"/>
    </location>
</feature>
<protein>
    <submittedName>
        <fullName evidence="5">Agarase Q3</fullName>
    </submittedName>
</protein>
<feature type="region of interest" description="Disordered" evidence="2">
    <location>
        <begin position="28"/>
        <end position="74"/>
    </location>
</feature>
<comment type="similarity">
    <text evidence="1">Belongs to the glycosyl hydrolase 16 family.</text>
</comment>
<accession>A0A3G5EBZ7</accession>
<dbReference type="GO" id="GO:0004553">
    <property type="term" value="F:hydrolase activity, hydrolyzing O-glycosyl compounds"/>
    <property type="evidence" value="ECO:0007669"/>
    <property type="project" value="InterPro"/>
</dbReference>
<dbReference type="Gene3D" id="2.60.120.200">
    <property type="match status" value="1"/>
</dbReference>
<evidence type="ECO:0000259" key="4">
    <source>
        <dbReference type="PROSITE" id="PS51762"/>
    </source>
</evidence>
<name>A0A3G5EBZ7_9ALTE</name>
<dbReference type="SUPFAM" id="SSF49899">
    <property type="entry name" value="Concanavalin A-like lectins/glucanases"/>
    <property type="match status" value="1"/>
</dbReference>
<reference evidence="5" key="1">
    <citation type="submission" date="2018-02" db="EMBL/GenBank/DDBJ databases">
        <title>Study on agar-degrading related genes in strain Catenovulum maritimus Q1T.</title>
        <authorList>
            <person name="Xu Z."/>
            <person name="Mu D."/>
            <person name="Du Z."/>
        </authorList>
    </citation>
    <scope>NUCLEOTIDE SEQUENCE</scope>
    <source>
        <strain evidence="5">Q1T</strain>
    </source>
</reference>
<dbReference type="InterPro" id="IPR013320">
    <property type="entry name" value="ConA-like_dom_sf"/>
</dbReference>
<dbReference type="InterPro" id="IPR000757">
    <property type="entry name" value="Beta-glucanase-like"/>
</dbReference>
<feature type="domain" description="GH16" evidence="4">
    <location>
        <begin position="83"/>
        <end position="350"/>
    </location>
</feature>
<dbReference type="PROSITE" id="PS51762">
    <property type="entry name" value="GH16_2"/>
    <property type="match status" value="1"/>
</dbReference>
<dbReference type="GO" id="GO:0005975">
    <property type="term" value="P:carbohydrate metabolic process"/>
    <property type="evidence" value="ECO:0007669"/>
    <property type="project" value="InterPro"/>
</dbReference>
<dbReference type="EMBL" id="MH005812">
    <property type="protein sequence ID" value="AYW35320.1"/>
    <property type="molecule type" value="Genomic_DNA"/>
</dbReference>
<feature type="chain" id="PRO_5018132159" evidence="3">
    <location>
        <begin position="27"/>
        <end position="350"/>
    </location>
</feature>
<keyword evidence="3" id="KW-0732">Signal</keyword>
<dbReference type="AlphaFoldDB" id="A0A3G5EBZ7"/>